<evidence type="ECO:0000256" key="8">
    <source>
        <dbReference type="ARBA" id="ARBA00071447"/>
    </source>
</evidence>
<evidence type="ECO:0000256" key="6">
    <source>
        <dbReference type="ARBA" id="ARBA00023242"/>
    </source>
</evidence>
<keyword evidence="4" id="KW-0963">Cytoplasm</keyword>
<protein>
    <recommendedName>
        <fullName evidence="8">Ribosome quality control complex subunit NEMF</fullName>
    </recommendedName>
    <alternativeName>
        <fullName evidence="9">Nuclear export mediator factor</fullName>
    </alternativeName>
</protein>
<dbReference type="GO" id="GO:1990112">
    <property type="term" value="C:RQC complex"/>
    <property type="evidence" value="ECO:0007669"/>
    <property type="project" value="TreeGrafter"/>
</dbReference>
<dbReference type="InterPro" id="IPR008532">
    <property type="entry name" value="NFACT_RNA-bd"/>
</dbReference>
<keyword evidence="5 10" id="KW-0175">Coiled coil</keyword>
<name>Q4RMG7_TETNG</name>
<dbReference type="OrthoDB" id="207084at2759"/>
<evidence type="ECO:0000313" key="13">
    <source>
        <dbReference type="EMBL" id="CAG10415.1"/>
    </source>
</evidence>
<sequence length="582" mass="66192">MKTRFTTVDIKAVIAEINANYMGMRVNNVYDIDNKTYLIRLQKPDSKAILLVESGTRIHSTDFEWPKNMMPSGFAMKCRKHLKTRRLTRVQQLGNDRIVDIQFGSDEAAYHLIVELYDRGNIILADHEYTILNLLRFRTAEVDDVKIAVRERYPVESARPPEPLISLERLTEILSTAQQGDQVKRVLNPHLSYGATLIEHSLIEVGLPGSAKVDSQTDVAQVAPKILEALKVAETYMEKSEHFTGKGYIIQKSEKKPSVTPGKPCEELLTYDEFHPFLFAQHSKSPYLEFDSFDKAVDEFFSKMESQKIDMKALQLEKHALKKLENVKKDHEQRLEALHQAQEIDRIKGELIEMNLAIVERALQVVCGALANQVDWTEIGILVKEAQAAGDPVACAIKELKLQANHITLLLKNPYISEDDEQEDDVLEETGRKNKNKKNKKFHKNKPVLVDVDLSLSAYANAKKFEKFLWFISAENYLVIAGRDQQQNEMIVKRYLRAGEPIPPRTLTEAGTMAVCYSAAWEAKIVTSAWWVHHHQVSKTAPTGEYLTTGSFMIRGKKNYLPPSYLIMGFGFLFKVTLTGVL</sequence>
<dbReference type="AlphaFoldDB" id="Q4RMG7"/>
<evidence type="ECO:0000256" key="1">
    <source>
        <dbReference type="ARBA" id="ARBA00004123"/>
    </source>
</evidence>
<evidence type="ECO:0000259" key="12">
    <source>
        <dbReference type="Pfam" id="PF05670"/>
    </source>
</evidence>
<dbReference type="GO" id="GO:0043023">
    <property type="term" value="F:ribosomal large subunit binding"/>
    <property type="evidence" value="ECO:0007669"/>
    <property type="project" value="TreeGrafter"/>
</dbReference>
<evidence type="ECO:0000256" key="2">
    <source>
        <dbReference type="ARBA" id="ARBA00004496"/>
    </source>
</evidence>
<dbReference type="PANTHER" id="PTHR15239:SF6">
    <property type="entry name" value="RIBOSOME QUALITY CONTROL COMPLEX SUBUNIT NEMF"/>
    <property type="match status" value="1"/>
</dbReference>
<dbReference type="KEGG" id="tng:GSTEN00032043G001"/>
<dbReference type="Gene3D" id="2.30.310.10">
    <property type="entry name" value="ibrinogen binding protein from staphylococcus aureus domain"/>
    <property type="match status" value="1"/>
</dbReference>
<evidence type="ECO:0000256" key="5">
    <source>
        <dbReference type="ARBA" id="ARBA00023054"/>
    </source>
</evidence>
<gene>
    <name evidence="13" type="ORF">GSTENG00032043001</name>
</gene>
<evidence type="ECO:0000256" key="10">
    <source>
        <dbReference type="SAM" id="Coils"/>
    </source>
</evidence>
<dbReference type="PANTHER" id="PTHR15239">
    <property type="entry name" value="NUCLEAR EXPORT MEDIATOR FACTOR NEMF"/>
    <property type="match status" value="1"/>
</dbReference>
<comment type="subunit">
    <text evidence="7">Component of the ribosome quality control complex (RQC), composed of the E3 ubiquitin ligase LTN1, TCF25 and NEMF associated with the 60S ribosomal subunit. The complex probably also contains VCP/p97 and its ubiquitin-binding cofactors. Interacts (via its N-terminus) with XPO1.</text>
</comment>
<reference evidence="13" key="2">
    <citation type="submission" date="2004-02" db="EMBL/GenBank/DDBJ databases">
        <authorList>
            <consortium name="Genoscope"/>
            <consortium name="Whitehead Institute Centre for Genome Research"/>
        </authorList>
    </citation>
    <scope>NUCLEOTIDE SEQUENCE</scope>
</reference>
<feature type="region of interest" description="Disordered" evidence="11">
    <location>
        <begin position="421"/>
        <end position="440"/>
    </location>
</feature>
<dbReference type="GO" id="GO:0000049">
    <property type="term" value="F:tRNA binding"/>
    <property type="evidence" value="ECO:0007669"/>
    <property type="project" value="TreeGrafter"/>
</dbReference>
<dbReference type="InterPro" id="IPR051608">
    <property type="entry name" value="RQC_Subunit_NEMF"/>
</dbReference>
<comment type="similarity">
    <text evidence="3">Belongs to the NEMF family.</text>
</comment>
<reference evidence="13" key="1">
    <citation type="journal article" date="2004" name="Nature">
        <title>Genome duplication in the teleost fish Tetraodon nigroviridis reveals the early vertebrate proto-karyotype.</title>
        <authorList>
            <person name="Jaillon O."/>
            <person name="Aury J.-M."/>
            <person name="Brunet F."/>
            <person name="Petit J.-L."/>
            <person name="Stange-Thomann N."/>
            <person name="Mauceli E."/>
            <person name="Bouneau L."/>
            <person name="Fischer C."/>
            <person name="Ozouf-Costaz C."/>
            <person name="Bernot A."/>
            <person name="Nicaud S."/>
            <person name="Jaffe D."/>
            <person name="Fisher S."/>
            <person name="Lutfalla G."/>
            <person name="Dossat C."/>
            <person name="Segurens B."/>
            <person name="Dasilva C."/>
            <person name="Salanoubat M."/>
            <person name="Levy M."/>
            <person name="Boudet N."/>
            <person name="Castellano S."/>
            <person name="Anthouard V."/>
            <person name="Jubin C."/>
            <person name="Castelli V."/>
            <person name="Katinka M."/>
            <person name="Vacherie B."/>
            <person name="Biemont C."/>
            <person name="Skalli Z."/>
            <person name="Cattolico L."/>
            <person name="Poulain J."/>
            <person name="De Berardinis V."/>
            <person name="Cruaud C."/>
            <person name="Duprat S."/>
            <person name="Brottier P."/>
            <person name="Coutanceau J.-P."/>
            <person name="Gouzy J."/>
            <person name="Parra G."/>
            <person name="Lardier G."/>
            <person name="Chapple C."/>
            <person name="McKernan K.J."/>
            <person name="McEwan P."/>
            <person name="Bosak S."/>
            <person name="Kellis M."/>
            <person name="Volff J.-N."/>
            <person name="Guigo R."/>
            <person name="Zody M.C."/>
            <person name="Mesirov J."/>
            <person name="Lindblad-Toh K."/>
            <person name="Birren B."/>
            <person name="Nusbaum C."/>
            <person name="Kahn D."/>
            <person name="Robinson-Rechavi M."/>
            <person name="Laudet V."/>
            <person name="Schachter V."/>
            <person name="Quetier F."/>
            <person name="Saurin W."/>
            <person name="Scarpelli C."/>
            <person name="Wincker P."/>
            <person name="Lander E.S."/>
            <person name="Weissenbach J."/>
            <person name="Roest Crollius H."/>
        </authorList>
    </citation>
    <scope>NUCLEOTIDE SEQUENCE [LARGE SCALE GENOMIC DNA]</scope>
</reference>
<dbReference type="GO" id="GO:0140708">
    <property type="term" value="P:CAT tailing"/>
    <property type="evidence" value="ECO:0007669"/>
    <property type="project" value="UniProtKB-ARBA"/>
</dbReference>
<evidence type="ECO:0000256" key="7">
    <source>
        <dbReference type="ARBA" id="ARBA00062982"/>
    </source>
</evidence>
<comment type="caution">
    <text evidence="13">The sequence shown here is derived from an EMBL/GenBank/DDBJ whole genome shotgun (WGS) entry which is preliminary data.</text>
</comment>
<feature type="domain" description="NFACT RNA-binding" evidence="12">
    <location>
        <begin position="498"/>
        <end position="556"/>
    </location>
</feature>
<dbReference type="FunFam" id="2.30.310.10:FF:000001">
    <property type="entry name" value="Nuclear export mediator factor Nemf"/>
    <property type="match status" value="1"/>
</dbReference>
<dbReference type="GO" id="GO:0005737">
    <property type="term" value="C:cytoplasm"/>
    <property type="evidence" value="ECO:0007669"/>
    <property type="project" value="UniProtKB-SubCell"/>
</dbReference>
<dbReference type="Pfam" id="PF05833">
    <property type="entry name" value="NFACT_N"/>
    <property type="match status" value="1"/>
</dbReference>
<comment type="subcellular location">
    <subcellularLocation>
        <location evidence="2">Cytoplasm</location>
    </subcellularLocation>
    <subcellularLocation>
        <location evidence="1">Nucleus</location>
    </subcellularLocation>
</comment>
<dbReference type="EMBL" id="CAAE01015019">
    <property type="protein sequence ID" value="CAG10415.1"/>
    <property type="molecule type" value="Genomic_DNA"/>
</dbReference>
<feature type="coiled-coil region" evidence="10">
    <location>
        <begin position="304"/>
        <end position="341"/>
    </location>
</feature>
<accession>Q4RMG7</accession>
<evidence type="ECO:0000256" key="11">
    <source>
        <dbReference type="SAM" id="MobiDB-lite"/>
    </source>
</evidence>
<evidence type="ECO:0000256" key="4">
    <source>
        <dbReference type="ARBA" id="ARBA00022490"/>
    </source>
</evidence>
<dbReference type="GO" id="GO:0005634">
    <property type="term" value="C:nucleus"/>
    <property type="evidence" value="ECO:0007669"/>
    <property type="project" value="UniProtKB-SubCell"/>
</dbReference>
<evidence type="ECO:0000256" key="9">
    <source>
        <dbReference type="ARBA" id="ARBA00076869"/>
    </source>
</evidence>
<proteinExistence type="inferred from homology"/>
<dbReference type="Pfam" id="PF05670">
    <property type="entry name" value="NFACT-R_1"/>
    <property type="match status" value="1"/>
</dbReference>
<organism evidence="13">
    <name type="scientific">Tetraodon nigroviridis</name>
    <name type="common">Spotted green pufferfish</name>
    <name type="synonym">Chelonodon nigroviridis</name>
    <dbReference type="NCBI Taxonomy" id="99883"/>
    <lineage>
        <taxon>Eukaryota</taxon>
        <taxon>Metazoa</taxon>
        <taxon>Chordata</taxon>
        <taxon>Craniata</taxon>
        <taxon>Vertebrata</taxon>
        <taxon>Euteleostomi</taxon>
        <taxon>Actinopterygii</taxon>
        <taxon>Neopterygii</taxon>
        <taxon>Teleostei</taxon>
        <taxon>Neoteleostei</taxon>
        <taxon>Acanthomorphata</taxon>
        <taxon>Eupercaria</taxon>
        <taxon>Tetraodontiformes</taxon>
        <taxon>Tetradontoidea</taxon>
        <taxon>Tetraodontidae</taxon>
        <taxon>Tetraodon</taxon>
    </lineage>
</organism>
<evidence type="ECO:0000256" key="3">
    <source>
        <dbReference type="ARBA" id="ARBA00008318"/>
    </source>
</evidence>
<keyword evidence="6" id="KW-0539">Nucleus</keyword>